<dbReference type="PANTHER" id="PTHR43133:SF8">
    <property type="entry name" value="RNA POLYMERASE SIGMA FACTOR HI_1459-RELATED"/>
    <property type="match status" value="1"/>
</dbReference>
<comment type="similarity">
    <text evidence="1">Belongs to the sigma-70 factor family.</text>
</comment>
<keyword evidence="4" id="KW-0731">Sigma factor</keyword>
<keyword evidence="6" id="KW-0804">Transcription</keyword>
<dbReference type="Gene3D" id="1.10.1740.10">
    <property type="match status" value="1"/>
</dbReference>
<sequence>MTQEKGQLEQQQISPDLQRLEMDLKKVIHRFNPLIIKRINSISQNQFEKDDLYQEILIKIYKALKRYNYQCDESFVKYVSCLIKSVKCDYYRKCFSDQKQFKNLVNEYVIDYQINILNRDEIEVNLQRKEIIEAINVIKQYLTLQEQKVFDLYTKGYKPKEIANLLSIKDKVVYNAIQRCKMKIRHHLEYKFK</sequence>
<dbReference type="GO" id="GO:0003677">
    <property type="term" value="F:DNA binding"/>
    <property type="evidence" value="ECO:0007669"/>
    <property type="project" value="UniProtKB-KW"/>
</dbReference>
<dbReference type="InterPro" id="IPR014284">
    <property type="entry name" value="RNA_pol_sigma-70_dom"/>
</dbReference>
<protein>
    <recommendedName>
        <fullName evidence="2">RNA polymerase sigma factor SigS</fullName>
    </recommendedName>
</protein>
<organism evidence="10 11">
    <name type="scientific">Staphylococcus pasteuri_A</name>
    <dbReference type="NCBI Taxonomy" id="3062664"/>
    <lineage>
        <taxon>Bacteria</taxon>
        <taxon>Bacillati</taxon>
        <taxon>Bacillota</taxon>
        <taxon>Bacilli</taxon>
        <taxon>Bacillales</taxon>
        <taxon>Staphylococcaceae</taxon>
        <taxon>Staphylococcus</taxon>
    </lineage>
</organism>
<dbReference type="InterPro" id="IPR016032">
    <property type="entry name" value="Sig_transdc_resp-reg_C-effctor"/>
</dbReference>
<dbReference type="Gene3D" id="1.10.10.10">
    <property type="entry name" value="Winged helix-like DNA-binding domain superfamily/Winged helix DNA-binding domain"/>
    <property type="match status" value="1"/>
</dbReference>
<dbReference type="InterPro" id="IPR007627">
    <property type="entry name" value="RNA_pol_sigma70_r2"/>
</dbReference>
<evidence type="ECO:0000313" key="10">
    <source>
        <dbReference type="EMBL" id="MDO6574782.1"/>
    </source>
</evidence>
<dbReference type="SUPFAM" id="SSF46894">
    <property type="entry name" value="C-terminal effector domain of the bipartite response regulators"/>
    <property type="match status" value="1"/>
</dbReference>
<evidence type="ECO:0000256" key="3">
    <source>
        <dbReference type="ARBA" id="ARBA00023015"/>
    </source>
</evidence>
<keyword evidence="11" id="KW-1185">Reference proteome</keyword>
<evidence type="ECO:0000256" key="6">
    <source>
        <dbReference type="ARBA" id="ARBA00023163"/>
    </source>
</evidence>
<feature type="domain" description="RNA polymerase sigma-70 region 2" evidence="8">
    <location>
        <begin position="28"/>
        <end position="93"/>
    </location>
</feature>
<evidence type="ECO:0000256" key="5">
    <source>
        <dbReference type="ARBA" id="ARBA00023125"/>
    </source>
</evidence>
<evidence type="ECO:0000313" key="11">
    <source>
        <dbReference type="Proteomes" id="UP001170310"/>
    </source>
</evidence>
<dbReference type="PANTHER" id="PTHR43133">
    <property type="entry name" value="RNA POLYMERASE ECF-TYPE SIGMA FACTO"/>
    <property type="match status" value="1"/>
</dbReference>
<dbReference type="NCBIfam" id="TIGR02937">
    <property type="entry name" value="sigma70-ECF"/>
    <property type="match status" value="1"/>
</dbReference>
<dbReference type="Pfam" id="PF06056">
    <property type="entry name" value="Terminase_5"/>
    <property type="match status" value="1"/>
</dbReference>
<dbReference type="InterPro" id="IPR013325">
    <property type="entry name" value="RNA_pol_sigma_r2"/>
</dbReference>
<accession>A0AAW7YUV3</accession>
<name>A0AAW7YUV3_9STAP</name>
<proteinExistence type="inferred from homology"/>
<comment type="function">
    <text evidence="7">Sigma factors are initiation factors that promote the attachment of RNA polymerase to specific initiation sites and are then released. Sigma-S contributes to the protection against external stress, thus playing a role in cellular fitness and survival.</text>
</comment>
<evidence type="ECO:0000259" key="8">
    <source>
        <dbReference type="Pfam" id="PF04542"/>
    </source>
</evidence>
<dbReference type="GO" id="GO:0016987">
    <property type="term" value="F:sigma factor activity"/>
    <property type="evidence" value="ECO:0007669"/>
    <property type="project" value="UniProtKB-KW"/>
</dbReference>
<dbReference type="SUPFAM" id="SSF88946">
    <property type="entry name" value="Sigma2 domain of RNA polymerase sigma factors"/>
    <property type="match status" value="1"/>
</dbReference>
<dbReference type="InterPro" id="IPR010332">
    <property type="entry name" value="ATPase_terminase-su_N"/>
</dbReference>
<comment type="caution">
    <text evidence="10">The sequence shown here is derived from an EMBL/GenBank/DDBJ whole genome shotgun (WGS) entry which is preliminary data.</text>
</comment>
<feature type="domain" description="Terminase ATPase subunit N-terminal" evidence="9">
    <location>
        <begin position="152"/>
        <end position="179"/>
    </location>
</feature>
<dbReference type="Proteomes" id="UP001170310">
    <property type="component" value="Unassembled WGS sequence"/>
</dbReference>
<evidence type="ECO:0000256" key="1">
    <source>
        <dbReference type="ARBA" id="ARBA00007788"/>
    </source>
</evidence>
<dbReference type="AlphaFoldDB" id="A0AAW7YUV3"/>
<reference evidence="10" key="1">
    <citation type="submission" date="2023-07" db="EMBL/GenBank/DDBJ databases">
        <title>Genome content predicts the carbon catabolic preferences of heterotrophic bacteria.</title>
        <authorList>
            <person name="Gralka M."/>
        </authorList>
    </citation>
    <scope>NUCLEOTIDE SEQUENCE</scope>
    <source>
        <strain evidence="10">E2R20</strain>
    </source>
</reference>
<keyword evidence="5" id="KW-0238">DNA-binding</keyword>
<dbReference type="GO" id="GO:0006352">
    <property type="term" value="P:DNA-templated transcription initiation"/>
    <property type="evidence" value="ECO:0007669"/>
    <property type="project" value="InterPro"/>
</dbReference>
<dbReference type="InterPro" id="IPR036388">
    <property type="entry name" value="WH-like_DNA-bd_sf"/>
</dbReference>
<dbReference type="Pfam" id="PF04542">
    <property type="entry name" value="Sigma70_r2"/>
    <property type="match status" value="1"/>
</dbReference>
<dbReference type="EMBL" id="JAUOQO010000012">
    <property type="protein sequence ID" value="MDO6574782.1"/>
    <property type="molecule type" value="Genomic_DNA"/>
</dbReference>
<evidence type="ECO:0000256" key="2">
    <source>
        <dbReference type="ARBA" id="ARBA00021245"/>
    </source>
</evidence>
<keyword evidence="3" id="KW-0805">Transcription regulation</keyword>
<evidence type="ECO:0000259" key="9">
    <source>
        <dbReference type="Pfam" id="PF06056"/>
    </source>
</evidence>
<dbReference type="RefSeq" id="WP_029056347.1">
    <property type="nucleotide sequence ID" value="NZ_JAUOQO010000012.1"/>
</dbReference>
<gene>
    <name evidence="10" type="ORF">Q4528_11645</name>
</gene>
<evidence type="ECO:0000256" key="7">
    <source>
        <dbReference type="ARBA" id="ARBA00024701"/>
    </source>
</evidence>
<evidence type="ECO:0000256" key="4">
    <source>
        <dbReference type="ARBA" id="ARBA00023082"/>
    </source>
</evidence>
<dbReference type="InterPro" id="IPR039425">
    <property type="entry name" value="RNA_pol_sigma-70-like"/>
</dbReference>